<comment type="caution">
    <text evidence="2">The sequence shown here is derived from an EMBL/GenBank/DDBJ whole genome shotgun (WGS) entry which is preliminary data.</text>
</comment>
<accession>A0AAD9SEI8</accession>
<gene>
    <name evidence="2" type="ORF">N8I77_005478</name>
</gene>
<evidence type="ECO:0000313" key="3">
    <source>
        <dbReference type="Proteomes" id="UP001265746"/>
    </source>
</evidence>
<dbReference type="InterPro" id="IPR003673">
    <property type="entry name" value="CoA-Trfase_fam_III"/>
</dbReference>
<keyword evidence="3" id="KW-1185">Reference proteome</keyword>
<dbReference type="SUPFAM" id="SSF89796">
    <property type="entry name" value="CoA-transferase family III (CaiB/BaiF)"/>
    <property type="match status" value="2"/>
</dbReference>
<dbReference type="Pfam" id="PF02515">
    <property type="entry name" value="CoA_transf_3"/>
    <property type="match status" value="1"/>
</dbReference>
<dbReference type="Proteomes" id="UP001265746">
    <property type="component" value="Unassembled WGS sequence"/>
</dbReference>
<dbReference type="EMBL" id="JAUJFL010000003">
    <property type="protein sequence ID" value="KAK2606747.1"/>
    <property type="molecule type" value="Genomic_DNA"/>
</dbReference>
<proteinExistence type="inferred from homology"/>
<dbReference type="PANTHER" id="PTHR48229">
    <property type="entry name" value="CAIB/BAIF FAMILY ENZYME (AFU_ORTHOLOGUE AFUA_1G05360)-RELATED"/>
    <property type="match status" value="1"/>
</dbReference>
<evidence type="ECO:0000313" key="2">
    <source>
        <dbReference type="EMBL" id="KAK2606747.1"/>
    </source>
</evidence>
<sequence>MGYSVPEQAKQLLNKGILENPLIASDLPTDAAEAARKISFTGSDLPSIPINWRFAESISTLKAYEAILVKVLLKRKYGLEPVPITIDTDHAQLFIMSTMLWTLDPAGENLSAMSIMSTPQGRATLSRYFPDWDIHYSKSSIYRTAATNIYKTLDGKFFHLHGSMNPDPTLDSIGMPHEMEFESLPEASAAIGESVGKLTADELQHRATDIYKQAGTICYTREQFRESEHGKANAHVGLFEIREHPNPQQKPGWWPDVPQTSAERPLAGLKVIDLSRIIAAPAITRGLAELGASVMRIVAPHLPDMSALHLDLNHGKWNALLDLRKETDRATLRELILDADVFLQGYRPGVLDKYGFGEQDIMEIVQDRSRGIIYVRENCYGWNGPWKDRSGWQQISDANCGVSYEFGRAMGNDEPVTPVFPNSDYCTGVAGVAGVLTSLIRRAEKGGSYSVDIALNYYSTWLVNSVGMYPDPVWQDLWKSNGSLVFRHDQPMQTMLPAMIQTIMKYSAHKLLKPHHFATYYCRYLQKDVRIVAPILQFPQGEVKPGYSVGTRTNGVDKPRWPTDLTVEVVE</sequence>
<organism evidence="2 3">
    <name type="scientific">Phomopsis amygdali</name>
    <name type="common">Fusicoccum amygdali</name>
    <dbReference type="NCBI Taxonomy" id="1214568"/>
    <lineage>
        <taxon>Eukaryota</taxon>
        <taxon>Fungi</taxon>
        <taxon>Dikarya</taxon>
        <taxon>Ascomycota</taxon>
        <taxon>Pezizomycotina</taxon>
        <taxon>Sordariomycetes</taxon>
        <taxon>Sordariomycetidae</taxon>
        <taxon>Diaporthales</taxon>
        <taxon>Diaporthaceae</taxon>
        <taxon>Diaporthe</taxon>
    </lineage>
</organism>
<evidence type="ECO:0000256" key="1">
    <source>
        <dbReference type="ARBA" id="ARBA00008383"/>
    </source>
</evidence>
<dbReference type="InterPro" id="IPR052985">
    <property type="entry name" value="CoA-trans_III_biosynth/detox"/>
</dbReference>
<name>A0AAD9SEI8_PHOAM</name>
<dbReference type="PANTHER" id="PTHR48229:SF2">
    <property type="entry name" value="CAIB_BAIF FAMILY PROTEIN"/>
    <property type="match status" value="1"/>
</dbReference>
<protein>
    <submittedName>
        <fullName evidence="2">Uncharacterized protein</fullName>
    </submittedName>
</protein>
<dbReference type="Gene3D" id="3.40.50.10540">
    <property type="entry name" value="Crotonobetainyl-coa:carnitine coa-transferase, domain 1"/>
    <property type="match status" value="1"/>
</dbReference>
<comment type="similarity">
    <text evidence="1">Belongs to the CoA-transferase III family.</text>
</comment>
<reference evidence="2" key="1">
    <citation type="submission" date="2023-06" db="EMBL/GenBank/DDBJ databases">
        <authorList>
            <person name="Noh H."/>
        </authorList>
    </citation>
    <scope>NUCLEOTIDE SEQUENCE</scope>
    <source>
        <strain evidence="2">DUCC20226</strain>
    </source>
</reference>
<dbReference type="InterPro" id="IPR023606">
    <property type="entry name" value="CoA-Trfase_III_dom_1_sf"/>
</dbReference>
<dbReference type="GO" id="GO:0003824">
    <property type="term" value="F:catalytic activity"/>
    <property type="evidence" value="ECO:0007669"/>
    <property type="project" value="InterPro"/>
</dbReference>
<dbReference type="AlphaFoldDB" id="A0AAD9SEI8"/>